<keyword evidence="3" id="KW-1185">Reference proteome</keyword>
<evidence type="ECO:0000256" key="1">
    <source>
        <dbReference type="SAM" id="MobiDB-lite"/>
    </source>
</evidence>
<sequence length="694" mass="70645">MPGLTCSVCQLSSHSASSAWAHLQCVPAQLTPRQQCLSSPAVCANSAHTRQQCLGSPAVCASSAHTPAAVPGLTFSVRQLSSAHTPPAVPGLTCSVCQLSSHSGGDAWAHLQCVPAQLTLRQQCLGSPAVCASSAHTPQQCSVCQLSSHSASSAWAHLQCVPAQLTLGQQCLGSPAVCASSAHTQAAVPGLTCSVCQLSSHSGGSAWAHLQCVPTQLTLQQQCLDSPSVCASSAQLTLRQQCLDSPAVCANSAHTQAAMPGLTCSVCQLSSHSASSAWAHLQCVPAQLTPGSSAWAHLQCVPAQLTLRRQCLGSPAVCANSAHTRPAVPGLTCSVCQLSSHSGGDAWAHLQCVPTQLTLGQQCLGSPAVCASSAHTPPAVPELTCSVCQLSSHPAAVPGLTCSVCQLSSHSSSSAWTHLQCAPAQLSSHSASSAWTHLQCVPTQLTLRRRCLGSPAVCASSAHTPPAVPGLTCSVCQLSSHPAAVQCMPAQLTLGQQCLGSPAVCASSAHTRPAVPGLTCSVCQLSSHSGGSAWAHLQCVPTQLTLRRQCLGSPAVCANSTHTRPAVPGLTCSVCQLSSHSASSAWAHLQCVPAQLTLRRQCLGSPAVYASSAHTQAAVPGLTCSVCQLSSHSASSAIRGIYVPGEPDLLSQPLRPPSVDSIKRGAHKSGAGADEGTRGGAGQGMGRRHVPMCL</sequence>
<accession>A0AAV7V505</accession>
<proteinExistence type="predicted"/>
<dbReference type="EMBL" id="JANPWB010000003">
    <property type="protein sequence ID" value="KAJ1196534.1"/>
    <property type="molecule type" value="Genomic_DNA"/>
</dbReference>
<organism evidence="2 3">
    <name type="scientific">Pleurodeles waltl</name>
    <name type="common">Iberian ribbed newt</name>
    <dbReference type="NCBI Taxonomy" id="8319"/>
    <lineage>
        <taxon>Eukaryota</taxon>
        <taxon>Metazoa</taxon>
        <taxon>Chordata</taxon>
        <taxon>Craniata</taxon>
        <taxon>Vertebrata</taxon>
        <taxon>Euteleostomi</taxon>
        <taxon>Amphibia</taxon>
        <taxon>Batrachia</taxon>
        <taxon>Caudata</taxon>
        <taxon>Salamandroidea</taxon>
        <taxon>Salamandridae</taxon>
        <taxon>Pleurodelinae</taxon>
        <taxon>Pleurodeles</taxon>
    </lineage>
</organism>
<feature type="region of interest" description="Disordered" evidence="1">
    <location>
        <begin position="649"/>
        <end position="694"/>
    </location>
</feature>
<name>A0AAV7V505_PLEWA</name>
<reference evidence="2" key="1">
    <citation type="journal article" date="2022" name="bioRxiv">
        <title>Sequencing and chromosome-scale assembly of the giantPleurodeles waltlgenome.</title>
        <authorList>
            <person name="Brown T."/>
            <person name="Elewa A."/>
            <person name="Iarovenko S."/>
            <person name="Subramanian E."/>
            <person name="Araus A.J."/>
            <person name="Petzold A."/>
            <person name="Susuki M."/>
            <person name="Suzuki K.-i.T."/>
            <person name="Hayashi T."/>
            <person name="Toyoda A."/>
            <person name="Oliveira C."/>
            <person name="Osipova E."/>
            <person name="Leigh N.D."/>
            <person name="Simon A."/>
            <person name="Yun M.H."/>
        </authorList>
    </citation>
    <scope>NUCLEOTIDE SEQUENCE</scope>
    <source>
        <strain evidence="2">20211129_DDA</strain>
        <tissue evidence="2">Liver</tissue>
    </source>
</reference>
<evidence type="ECO:0000313" key="2">
    <source>
        <dbReference type="EMBL" id="KAJ1196534.1"/>
    </source>
</evidence>
<evidence type="ECO:0000313" key="3">
    <source>
        <dbReference type="Proteomes" id="UP001066276"/>
    </source>
</evidence>
<dbReference type="AlphaFoldDB" id="A0AAV7V505"/>
<comment type="caution">
    <text evidence="2">The sequence shown here is derived from an EMBL/GenBank/DDBJ whole genome shotgun (WGS) entry which is preliminary data.</text>
</comment>
<protein>
    <submittedName>
        <fullName evidence="2">Uncharacterized protein</fullName>
    </submittedName>
</protein>
<dbReference type="Proteomes" id="UP001066276">
    <property type="component" value="Chromosome 2_1"/>
</dbReference>
<gene>
    <name evidence="2" type="ORF">NDU88_000404</name>
</gene>